<dbReference type="Proteomes" id="UP000480164">
    <property type="component" value="Unassembled WGS sequence"/>
</dbReference>
<feature type="transmembrane region" description="Helical" evidence="1">
    <location>
        <begin position="7"/>
        <end position="24"/>
    </location>
</feature>
<evidence type="ECO:0000256" key="1">
    <source>
        <dbReference type="SAM" id="Phobius"/>
    </source>
</evidence>
<feature type="transmembrane region" description="Helical" evidence="1">
    <location>
        <begin position="107"/>
        <end position="135"/>
    </location>
</feature>
<comment type="caution">
    <text evidence="2">The sequence shown here is derived from an EMBL/GenBank/DDBJ whole genome shotgun (WGS) entry which is preliminary data.</text>
</comment>
<keyword evidence="1" id="KW-0472">Membrane</keyword>
<gene>
    <name evidence="2" type="ORF">GK011_20965</name>
</gene>
<evidence type="ECO:0000313" key="2">
    <source>
        <dbReference type="EMBL" id="MTD29400.1"/>
    </source>
</evidence>
<accession>A0ABW9RIN0</accession>
<protein>
    <submittedName>
        <fullName evidence="2">DUF3592 domain-containing protein</fullName>
    </submittedName>
</protein>
<keyword evidence="1" id="KW-0812">Transmembrane</keyword>
<reference evidence="2 3" key="1">
    <citation type="submission" date="2019-11" db="EMBL/GenBank/DDBJ databases">
        <title>Erwinia sp. nov., isolated from feces of birds in Tibet plateau of China.</title>
        <authorList>
            <person name="Ge Y."/>
        </authorList>
    </citation>
    <scope>NUCLEOTIDE SEQUENCE [LARGE SCALE GENOMIC DNA]</scope>
    <source>
        <strain evidence="2 3">J316</strain>
    </source>
</reference>
<evidence type="ECO:0000313" key="3">
    <source>
        <dbReference type="Proteomes" id="UP000480164"/>
    </source>
</evidence>
<dbReference type="RefSeq" id="WP_154754610.1">
    <property type="nucleotide sequence ID" value="NZ_WLZX01000016.1"/>
</dbReference>
<organism evidence="2 3">
    <name type="scientific">Erwinia sorbitola</name>
    <dbReference type="NCBI Taxonomy" id="2681984"/>
    <lineage>
        <taxon>Bacteria</taxon>
        <taxon>Pseudomonadati</taxon>
        <taxon>Pseudomonadota</taxon>
        <taxon>Gammaproteobacteria</taxon>
        <taxon>Enterobacterales</taxon>
        <taxon>Erwiniaceae</taxon>
        <taxon>Erwinia</taxon>
    </lineage>
</organism>
<keyword evidence="3" id="KW-1185">Reference proteome</keyword>
<keyword evidence="1" id="KW-1133">Transmembrane helix</keyword>
<proteinExistence type="predicted"/>
<name>A0ABW9RIN0_9GAMM</name>
<sequence>MKKIFNVILAIGIILAGLSGYLFYDANKFKQEAVYTQGEVTELHFKRGEKGSSGSWAPEVTFNDSSGKQWVFRSSVSSSKYHNLLGESVGVIYSRDNPGEAIIDDAISLYAMAAVLGFISAVFMLIGFIGVLITFRGGNKKRLKHNGKPVQAEIVDVVLNDSIEINGRSPWRIICQWHDSQSGKIYVFKSENIFYDPNPYIKNNKITVYVALNDFKKYYVDLSILPEKA</sequence>
<dbReference type="EMBL" id="WLZX01000016">
    <property type="protein sequence ID" value="MTD29400.1"/>
    <property type="molecule type" value="Genomic_DNA"/>
</dbReference>